<accession>F2TVA5</accession>
<organism evidence="2">
    <name type="scientific">Salpingoeca rosetta (strain ATCC 50818 / BSB-021)</name>
    <dbReference type="NCBI Taxonomy" id="946362"/>
    <lineage>
        <taxon>Eukaryota</taxon>
        <taxon>Choanoflagellata</taxon>
        <taxon>Craspedida</taxon>
        <taxon>Salpingoecidae</taxon>
        <taxon>Salpingoeca</taxon>
    </lineage>
</organism>
<dbReference type="OMA" id="QSECGEN"/>
<protein>
    <submittedName>
        <fullName evidence="1">Uncharacterized protein</fullName>
    </submittedName>
</protein>
<sequence length="235" mass="26508">MEGPTSVRRRLSRSHIHRRLMAIRRVNLSRQVGLQGLEDEHRLLASEDRNRGLSIISVGIDKCDGGCFDAEHVPQNVLRFDGSVYCSEKRRNVNLMLSPTRDEHATVFTHVMVAAPEVGYTSPIQDGLVFLPTPNTLTSASDAYRDMTKEQFDELWARKQRNNEPWDPSEPVCFFSLTSEESQPVVVPFKVAVPASRVLVHLLRPQSECGENIDIAYLGFKGYRGSTTFSTFTLL</sequence>
<proteinExistence type="predicted"/>
<evidence type="ECO:0000313" key="2">
    <source>
        <dbReference type="Proteomes" id="UP000007799"/>
    </source>
</evidence>
<dbReference type="GeneID" id="16067388"/>
<dbReference type="AlphaFoldDB" id="F2TVA5"/>
<dbReference type="STRING" id="946362.F2TVA5"/>
<evidence type="ECO:0000313" key="1">
    <source>
        <dbReference type="EMBL" id="EGD72001.1"/>
    </source>
</evidence>
<reference evidence="1" key="1">
    <citation type="submission" date="2009-08" db="EMBL/GenBank/DDBJ databases">
        <title>Annotation of Salpingoeca rosetta.</title>
        <authorList>
            <consortium name="The Broad Institute Genome Sequencing Platform"/>
            <person name="Russ C."/>
            <person name="Cuomo C."/>
            <person name="Burger G."/>
            <person name="Gray M.W."/>
            <person name="Holland P.W.H."/>
            <person name="King N."/>
            <person name="Lang F.B.F."/>
            <person name="Roger A.J."/>
            <person name="Ruiz-Trillo I."/>
            <person name="Young S.K."/>
            <person name="Zeng Q."/>
            <person name="Gargeya S."/>
            <person name="Alvarado L."/>
            <person name="Berlin A."/>
            <person name="Chapman S.B."/>
            <person name="Chen Z."/>
            <person name="Freedman E."/>
            <person name="Gellesch M."/>
            <person name="Goldberg J."/>
            <person name="Griggs A."/>
            <person name="Gujja S."/>
            <person name="Heilman E."/>
            <person name="Heiman D."/>
            <person name="Howarth C."/>
            <person name="Mehta T."/>
            <person name="Neiman D."/>
            <person name="Pearson M."/>
            <person name="Roberts A."/>
            <person name="Saif S."/>
            <person name="Shea T."/>
            <person name="Shenoy N."/>
            <person name="Sisk P."/>
            <person name="Stolte C."/>
            <person name="Sykes S."/>
            <person name="White J."/>
            <person name="Yandava C."/>
            <person name="Haas B."/>
            <person name="Nusbaum C."/>
            <person name="Birren B."/>
        </authorList>
    </citation>
    <scope>NUCLEOTIDE SEQUENCE [LARGE SCALE GENOMIC DNA]</scope>
    <source>
        <strain evidence="1">ATCC 50818</strain>
    </source>
</reference>
<gene>
    <name evidence="1" type="ORF">PTSG_00017</name>
</gene>
<dbReference type="RefSeq" id="XP_004998573.1">
    <property type="nucleotide sequence ID" value="XM_004998516.1"/>
</dbReference>
<keyword evidence="2" id="KW-1185">Reference proteome</keyword>
<dbReference type="InParanoid" id="F2TVA5"/>
<dbReference type="KEGG" id="sre:PTSG_00017"/>
<dbReference type="OrthoDB" id="2351940at2759"/>
<name>F2TVA5_SALR5</name>
<dbReference type="Proteomes" id="UP000007799">
    <property type="component" value="Unassembled WGS sequence"/>
</dbReference>
<dbReference type="EMBL" id="GL832955">
    <property type="protein sequence ID" value="EGD72001.1"/>
    <property type="molecule type" value="Genomic_DNA"/>
</dbReference>